<dbReference type="PANTHER" id="PTHR11707:SF28">
    <property type="entry name" value="60 KDA LYSOPHOSPHOLIPASE"/>
    <property type="match status" value="1"/>
</dbReference>
<dbReference type="Pfam" id="PF17763">
    <property type="entry name" value="Asparaginase_C"/>
    <property type="match status" value="1"/>
</dbReference>
<dbReference type="GO" id="GO:0006520">
    <property type="term" value="P:amino acid metabolic process"/>
    <property type="evidence" value="ECO:0007669"/>
    <property type="project" value="InterPro"/>
</dbReference>
<sequence>MKQILMIATGGTIASKEGGDGLTPAMTGEELAANVPGIEKKCDLTVLQLMNIDSTNMRPRQWLMISEAILSHYDNYDGFVVLHGTDTMAYTAAALSYLIQDSRKPIVLTGSQKPMGDPYTDAKLNIYQSILYALDDKSCRVSIVFNGKAVIGTRARKQRTRSFDAFESMNFPPLAIIHDDRIIRHYTGVIPEPSDLKTYHQLDDRVFVLKLTPEVKADIFYLLKDHYDAIILETFGIGGIPEYDDSFQKAIFDWVDSGKTLAVTTQVPEEGCDLQVYQVGKKYSDYPGILQAGDMTTEAIVAKIMWVLGQTDDREKIQAMFEKVINLDRQEDIY</sequence>
<accession>A0A9D2VY65</accession>
<dbReference type="NCBIfam" id="TIGR00519">
    <property type="entry name" value="asnASE_I"/>
    <property type="match status" value="1"/>
</dbReference>
<feature type="domain" description="Asparaginase/glutaminase C-terminal" evidence="10">
    <location>
        <begin position="205"/>
        <end position="321"/>
    </location>
</feature>
<feature type="binding site" evidence="6">
    <location>
        <begin position="85"/>
        <end position="86"/>
    </location>
    <ligand>
        <name>substrate</name>
    </ligand>
</feature>
<dbReference type="PANTHER" id="PTHR11707">
    <property type="entry name" value="L-ASPARAGINASE"/>
    <property type="match status" value="1"/>
</dbReference>
<organism evidence="11 12">
    <name type="scientific">Merdimonas faecis</name>
    <dbReference type="NCBI Taxonomy" id="1653435"/>
    <lineage>
        <taxon>Bacteria</taxon>
        <taxon>Bacillati</taxon>
        <taxon>Bacillota</taxon>
        <taxon>Clostridia</taxon>
        <taxon>Lachnospirales</taxon>
        <taxon>Lachnospiraceae</taxon>
        <taxon>Merdimonas</taxon>
    </lineage>
</organism>
<dbReference type="InterPro" id="IPR006033">
    <property type="entry name" value="AsnA_fam"/>
</dbReference>
<comment type="similarity">
    <text evidence="1">Belongs to the asparaginase 1 family.</text>
</comment>
<feature type="binding site" evidence="6">
    <location>
        <position position="54"/>
    </location>
    <ligand>
        <name>substrate</name>
    </ligand>
</feature>
<feature type="active site" description="O-isoaspartyl threonine intermediate" evidence="5">
    <location>
        <position position="12"/>
    </location>
</feature>
<dbReference type="FunFam" id="3.40.50.1170:FF:000001">
    <property type="entry name" value="L-asparaginase 2"/>
    <property type="match status" value="1"/>
</dbReference>
<dbReference type="InterPro" id="IPR040919">
    <property type="entry name" value="Asparaginase_C"/>
</dbReference>
<evidence type="ECO:0000256" key="5">
    <source>
        <dbReference type="PIRSR" id="PIRSR001220-1"/>
    </source>
</evidence>
<dbReference type="AlphaFoldDB" id="A0A9D2VY65"/>
<proteinExistence type="inferred from homology"/>
<gene>
    <name evidence="11" type="ORF">K8V39_06450</name>
</gene>
<dbReference type="InterPro" id="IPR036152">
    <property type="entry name" value="Asp/glu_Ase-like_sf"/>
</dbReference>
<dbReference type="Gene3D" id="3.40.50.40">
    <property type="match status" value="1"/>
</dbReference>
<feature type="active site" evidence="8">
    <location>
        <position position="85"/>
    </location>
</feature>
<dbReference type="InterPro" id="IPR027473">
    <property type="entry name" value="L-asparaginase_C"/>
</dbReference>
<dbReference type="EMBL" id="DYXE01000055">
    <property type="protein sequence ID" value="HJH49887.1"/>
    <property type="molecule type" value="Genomic_DNA"/>
</dbReference>
<evidence type="ECO:0000256" key="8">
    <source>
        <dbReference type="PROSITE-ProRule" id="PRU10100"/>
    </source>
</evidence>
<feature type="domain" description="L-asparaginase N-terminal" evidence="9">
    <location>
        <begin position="4"/>
        <end position="182"/>
    </location>
</feature>
<dbReference type="SMART" id="SM00870">
    <property type="entry name" value="Asparaginase"/>
    <property type="match status" value="1"/>
</dbReference>
<dbReference type="PROSITE" id="PS00917">
    <property type="entry name" value="ASN_GLN_ASE_2"/>
    <property type="match status" value="1"/>
</dbReference>
<evidence type="ECO:0000256" key="2">
    <source>
        <dbReference type="ARBA" id="ARBA00012920"/>
    </source>
</evidence>
<evidence type="ECO:0000313" key="12">
    <source>
        <dbReference type="Proteomes" id="UP000813420"/>
    </source>
</evidence>
<dbReference type="RefSeq" id="WP_277272028.1">
    <property type="nucleotide sequence ID" value="NZ_DYXE01000055.1"/>
</dbReference>
<evidence type="ECO:0000259" key="10">
    <source>
        <dbReference type="Pfam" id="PF17763"/>
    </source>
</evidence>
<protein>
    <recommendedName>
        <fullName evidence="2">asparaginase</fullName>
        <ecNumber evidence="2">3.5.1.1</ecNumber>
    </recommendedName>
</protein>
<evidence type="ECO:0000256" key="3">
    <source>
        <dbReference type="ARBA" id="ARBA00022801"/>
    </source>
</evidence>
<dbReference type="PRINTS" id="PR00139">
    <property type="entry name" value="ASNGLNASE"/>
</dbReference>
<dbReference type="PROSITE" id="PS51732">
    <property type="entry name" value="ASN_GLN_ASE_3"/>
    <property type="match status" value="1"/>
</dbReference>
<dbReference type="SFLD" id="SFLDS00057">
    <property type="entry name" value="Glutaminase/Asparaginase"/>
    <property type="match status" value="1"/>
</dbReference>
<evidence type="ECO:0000256" key="6">
    <source>
        <dbReference type="PIRSR" id="PIRSR001220-2"/>
    </source>
</evidence>
<comment type="catalytic activity">
    <reaction evidence="4">
        <text>L-asparagine + H2O = L-aspartate + NH4(+)</text>
        <dbReference type="Rhea" id="RHEA:21016"/>
        <dbReference type="ChEBI" id="CHEBI:15377"/>
        <dbReference type="ChEBI" id="CHEBI:28938"/>
        <dbReference type="ChEBI" id="CHEBI:29991"/>
        <dbReference type="ChEBI" id="CHEBI:58048"/>
        <dbReference type="EC" id="3.5.1.1"/>
    </reaction>
</comment>
<dbReference type="InterPro" id="IPR041725">
    <property type="entry name" value="L-asparaginase_I"/>
</dbReference>
<feature type="active site" evidence="7">
    <location>
        <position position="12"/>
    </location>
</feature>
<dbReference type="Proteomes" id="UP000813420">
    <property type="component" value="Unassembled WGS sequence"/>
</dbReference>
<dbReference type="InterPro" id="IPR037152">
    <property type="entry name" value="L-asparaginase_N_sf"/>
</dbReference>
<comment type="caution">
    <text evidence="11">The sequence shown here is derived from an EMBL/GenBank/DDBJ whole genome shotgun (WGS) entry which is preliminary data.</text>
</comment>
<dbReference type="SUPFAM" id="SSF53774">
    <property type="entry name" value="Glutaminase/Asparaginase"/>
    <property type="match status" value="1"/>
</dbReference>
<dbReference type="InterPro" id="IPR006034">
    <property type="entry name" value="Asparaginase/glutaminase-like"/>
</dbReference>
<evidence type="ECO:0000256" key="4">
    <source>
        <dbReference type="ARBA" id="ARBA00049366"/>
    </source>
</evidence>
<evidence type="ECO:0000256" key="7">
    <source>
        <dbReference type="PROSITE-ProRule" id="PRU10099"/>
    </source>
</evidence>
<reference evidence="11" key="1">
    <citation type="journal article" date="2021" name="PeerJ">
        <title>Extensive microbial diversity within the chicken gut microbiome revealed by metagenomics and culture.</title>
        <authorList>
            <person name="Gilroy R."/>
            <person name="Ravi A."/>
            <person name="Getino M."/>
            <person name="Pursley I."/>
            <person name="Horton D.L."/>
            <person name="Alikhan N.F."/>
            <person name="Baker D."/>
            <person name="Gharbi K."/>
            <person name="Hall N."/>
            <person name="Watson M."/>
            <person name="Adriaenssens E.M."/>
            <person name="Foster-Nyarko E."/>
            <person name="Jarju S."/>
            <person name="Secka A."/>
            <person name="Antonio M."/>
            <person name="Oren A."/>
            <person name="Chaudhuri R.R."/>
            <person name="La Ragione R."/>
            <person name="Hildebrand F."/>
            <person name="Pallen M.J."/>
        </authorList>
    </citation>
    <scope>NUCLEOTIDE SEQUENCE</scope>
    <source>
        <strain evidence="11">USAMLcec4-12693</strain>
    </source>
</reference>
<dbReference type="Pfam" id="PF00710">
    <property type="entry name" value="Asparaginase"/>
    <property type="match status" value="1"/>
</dbReference>
<keyword evidence="3" id="KW-0378">Hydrolase</keyword>
<evidence type="ECO:0000259" key="9">
    <source>
        <dbReference type="Pfam" id="PF00710"/>
    </source>
</evidence>
<dbReference type="PIRSF" id="PIRSF001220">
    <property type="entry name" value="L-ASNase_gatD"/>
    <property type="match status" value="1"/>
</dbReference>
<evidence type="ECO:0000313" key="11">
    <source>
        <dbReference type="EMBL" id="HJH49887.1"/>
    </source>
</evidence>
<dbReference type="EC" id="3.5.1.1" evidence="2"/>
<dbReference type="Gene3D" id="3.40.50.1170">
    <property type="entry name" value="L-asparaginase, N-terminal domain"/>
    <property type="match status" value="1"/>
</dbReference>
<dbReference type="PIRSF" id="PIRSF500176">
    <property type="entry name" value="L_ASNase"/>
    <property type="match status" value="1"/>
</dbReference>
<dbReference type="PROSITE" id="PS00144">
    <property type="entry name" value="ASN_GLN_ASE_1"/>
    <property type="match status" value="1"/>
</dbReference>
<dbReference type="InterPro" id="IPR027474">
    <property type="entry name" value="L-asparaginase_N"/>
</dbReference>
<dbReference type="InterPro" id="IPR020827">
    <property type="entry name" value="Asparaginase/glutaminase_AS1"/>
</dbReference>
<reference evidence="11" key="2">
    <citation type="submission" date="2021-09" db="EMBL/GenBank/DDBJ databases">
        <authorList>
            <person name="Gilroy R."/>
        </authorList>
    </citation>
    <scope>NUCLEOTIDE SEQUENCE</scope>
    <source>
        <strain evidence="11">USAMLcec4-12693</strain>
    </source>
</reference>
<dbReference type="GO" id="GO:0004067">
    <property type="term" value="F:asparaginase activity"/>
    <property type="evidence" value="ECO:0007669"/>
    <property type="project" value="UniProtKB-UniRule"/>
</dbReference>
<dbReference type="CDD" id="cd08963">
    <property type="entry name" value="L-asparaginase_I"/>
    <property type="match status" value="1"/>
</dbReference>
<evidence type="ECO:0000256" key="1">
    <source>
        <dbReference type="ARBA" id="ARBA00010518"/>
    </source>
</evidence>
<name>A0A9D2VY65_9FIRM</name>
<dbReference type="InterPro" id="IPR027475">
    <property type="entry name" value="Asparaginase/glutaminase_AS2"/>
</dbReference>